<accession>A0A182MIW5</accession>
<dbReference type="Proteomes" id="UP000075883">
    <property type="component" value="Unassembled WGS sequence"/>
</dbReference>
<reference evidence="2" key="1">
    <citation type="submission" date="2013-09" db="EMBL/GenBank/DDBJ databases">
        <title>The Genome Sequence of Anopheles culicifacies species A.</title>
        <authorList>
            <consortium name="The Broad Institute Genomics Platform"/>
            <person name="Neafsey D.E."/>
            <person name="Besansky N."/>
            <person name="Howell P."/>
            <person name="Walton C."/>
            <person name="Young S.K."/>
            <person name="Zeng Q."/>
            <person name="Gargeya S."/>
            <person name="Fitzgerald M."/>
            <person name="Haas B."/>
            <person name="Abouelleil A."/>
            <person name="Allen A.W."/>
            <person name="Alvarado L."/>
            <person name="Arachchi H.M."/>
            <person name="Berlin A.M."/>
            <person name="Chapman S.B."/>
            <person name="Gainer-Dewar J."/>
            <person name="Goldberg J."/>
            <person name="Griggs A."/>
            <person name="Gujja S."/>
            <person name="Hansen M."/>
            <person name="Howarth C."/>
            <person name="Imamovic A."/>
            <person name="Ireland A."/>
            <person name="Larimer J."/>
            <person name="McCowan C."/>
            <person name="Murphy C."/>
            <person name="Pearson M."/>
            <person name="Poon T.W."/>
            <person name="Priest M."/>
            <person name="Roberts A."/>
            <person name="Saif S."/>
            <person name="Shea T."/>
            <person name="Sisk P."/>
            <person name="Sykes S."/>
            <person name="Wortman J."/>
            <person name="Nusbaum C."/>
            <person name="Birren B."/>
        </authorList>
    </citation>
    <scope>NUCLEOTIDE SEQUENCE [LARGE SCALE GENOMIC DNA]</scope>
    <source>
        <strain evidence="2">A-37</strain>
    </source>
</reference>
<proteinExistence type="predicted"/>
<keyword evidence="2" id="KW-1185">Reference proteome</keyword>
<dbReference type="AlphaFoldDB" id="A0A182MIW5"/>
<dbReference type="VEuPathDB" id="VectorBase:ACUA019339"/>
<name>A0A182MIW5_9DIPT</name>
<reference evidence="1" key="2">
    <citation type="submission" date="2020-05" db="UniProtKB">
        <authorList>
            <consortium name="EnsemblMetazoa"/>
        </authorList>
    </citation>
    <scope>IDENTIFICATION</scope>
    <source>
        <strain evidence="1">A-37</strain>
    </source>
</reference>
<dbReference type="EMBL" id="AXCM01006830">
    <property type="status" value="NOT_ANNOTATED_CDS"/>
    <property type="molecule type" value="Genomic_DNA"/>
</dbReference>
<evidence type="ECO:0000313" key="1">
    <source>
        <dbReference type="EnsemblMetazoa" id="ACUA019339-PA"/>
    </source>
</evidence>
<dbReference type="STRING" id="139723.A0A182MIW5"/>
<protein>
    <submittedName>
        <fullName evidence="1">Uncharacterized protein</fullName>
    </submittedName>
</protein>
<dbReference type="EnsemblMetazoa" id="ACUA019339-RA">
    <property type="protein sequence ID" value="ACUA019339-PA"/>
    <property type="gene ID" value="ACUA019339"/>
</dbReference>
<evidence type="ECO:0000313" key="2">
    <source>
        <dbReference type="Proteomes" id="UP000075883"/>
    </source>
</evidence>
<organism evidence="1 2">
    <name type="scientific">Anopheles culicifacies</name>
    <dbReference type="NCBI Taxonomy" id="139723"/>
    <lineage>
        <taxon>Eukaryota</taxon>
        <taxon>Metazoa</taxon>
        <taxon>Ecdysozoa</taxon>
        <taxon>Arthropoda</taxon>
        <taxon>Hexapoda</taxon>
        <taxon>Insecta</taxon>
        <taxon>Pterygota</taxon>
        <taxon>Neoptera</taxon>
        <taxon>Endopterygota</taxon>
        <taxon>Diptera</taxon>
        <taxon>Nematocera</taxon>
        <taxon>Culicoidea</taxon>
        <taxon>Culicidae</taxon>
        <taxon>Anophelinae</taxon>
        <taxon>Anopheles</taxon>
        <taxon>culicifacies species complex</taxon>
    </lineage>
</organism>
<sequence length="129" mass="14124">MEESAGESCFTANSTFCEHYKPLLVEEIALVEHLVDLHNGKCSVIGILAHTGNKLESLSLPELPTNLQLPDGASSVELCFNNYFGIIPRGKHVEITGILKLRNTVTEMVTNAGCLRSTTENQRQEVTVP</sequence>